<dbReference type="EMBL" id="GBXM01030957">
    <property type="protein sequence ID" value="JAH77620.1"/>
    <property type="molecule type" value="Transcribed_RNA"/>
</dbReference>
<reference evidence="1" key="2">
    <citation type="journal article" date="2015" name="Fish Shellfish Immunol.">
        <title>Early steps in the European eel (Anguilla anguilla)-Vibrio vulnificus interaction in the gills: Role of the RtxA13 toxin.</title>
        <authorList>
            <person name="Callol A."/>
            <person name="Pajuelo D."/>
            <person name="Ebbesson L."/>
            <person name="Teles M."/>
            <person name="MacKenzie S."/>
            <person name="Amaro C."/>
        </authorList>
    </citation>
    <scope>NUCLEOTIDE SEQUENCE</scope>
</reference>
<dbReference type="AlphaFoldDB" id="A0A0E9VJK7"/>
<protein>
    <submittedName>
        <fullName evidence="1">Uncharacterized protein</fullName>
    </submittedName>
</protein>
<reference evidence="1" key="1">
    <citation type="submission" date="2014-11" db="EMBL/GenBank/DDBJ databases">
        <authorList>
            <person name="Amaro Gonzalez C."/>
        </authorList>
    </citation>
    <scope>NUCLEOTIDE SEQUENCE</scope>
</reference>
<proteinExistence type="predicted"/>
<evidence type="ECO:0000313" key="1">
    <source>
        <dbReference type="EMBL" id="JAH77620.1"/>
    </source>
</evidence>
<organism evidence="1">
    <name type="scientific">Anguilla anguilla</name>
    <name type="common">European freshwater eel</name>
    <name type="synonym">Muraena anguilla</name>
    <dbReference type="NCBI Taxonomy" id="7936"/>
    <lineage>
        <taxon>Eukaryota</taxon>
        <taxon>Metazoa</taxon>
        <taxon>Chordata</taxon>
        <taxon>Craniata</taxon>
        <taxon>Vertebrata</taxon>
        <taxon>Euteleostomi</taxon>
        <taxon>Actinopterygii</taxon>
        <taxon>Neopterygii</taxon>
        <taxon>Teleostei</taxon>
        <taxon>Anguilliformes</taxon>
        <taxon>Anguillidae</taxon>
        <taxon>Anguilla</taxon>
    </lineage>
</organism>
<sequence length="37" mass="4103">MTLNPRNFCPYFSSKRFKEYSVDPPLPILGPGGSANT</sequence>
<name>A0A0E9VJK7_ANGAN</name>
<accession>A0A0E9VJK7</accession>